<evidence type="ECO:0000256" key="8">
    <source>
        <dbReference type="ARBA" id="ARBA00047899"/>
    </source>
</evidence>
<organism evidence="14 15">
    <name type="scientific">Naegleria lovaniensis</name>
    <name type="common">Amoeba</name>
    <dbReference type="NCBI Taxonomy" id="51637"/>
    <lineage>
        <taxon>Eukaryota</taxon>
        <taxon>Discoba</taxon>
        <taxon>Heterolobosea</taxon>
        <taxon>Tetramitia</taxon>
        <taxon>Eutetramitia</taxon>
        <taxon>Vahlkampfiidae</taxon>
        <taxon>Naegleria</taxon>
    </lineage>
</organism>
<feature type="compositionally biased region" description="Basic and acidic residues" evidence="12">
    <location>
        <begin position="1"/>
        <end position="12"/>
    </location>
</feature>
<keyword evidence="7 10" id="KW-0067">ATP-binding</keyword>
<dbReference type="GO" id="GO:0005737">
    <property type="term" value="C:cytoplasm"/>
    <property type="evidence" value="ECO:0007669"/>
    <property type="project" value="TreeGrafter"/>
</dbReference>
<dbReference type="InterPro" id="IPR000719">
    <property type="entry name" value="Prot_kinase_dom"/>
</dbReference>
<dbReference type="GO" id="GO:0004674">
    <property type="term" value="F:protein serine/threonine kinase activity"/>
    <property type="evidence" value="ECO:0007669"/>
    <property type="project" value="UniProtKB-KW"/>
</dbReference>
<dbReference type="EC" id="2.7.11.1" evidence="2"/>
<reference evidence="14 15" key="1">
    <citation type="journal article" date="2018" name="BMC Genomics">
        <title>The genome of Naegleria lovaniensis, the basis for a comparative approach to unravel pathogenicity factors of the human pathogenic amoeba N. fowleri.</title>
        <authorList>
            <person name="Liechti N."/>
            <person name="Schurch N."/>
            <person name="Bruggmann R."/>
            <person name="Wittwer M."/>
        </authorList>
    </citation>
    <scope>NUCLEOTIDE SEQUENCE [LARGE SCALE GENOMIC DNA]</scope>
    <source>
        <strain evidence="14 15">ATCC 30569</strain>
    </source>
</reference>
<evidence type="ECO:0000313" key="14">
    <source>
        <dbReference type="EMBL" id="KAG2375224.1"/>
    </source>
</evidence>
<comment type="similarity">
    <text evidence="1">Belongs to the protein kinase superfamily. STE Ser/Thr protein kinase family. STE20 subfamily.</text>
</comment>
<protein>
    <recommendedName>
        <fullName evidence="2">non-specific serine/threonine protein kinase</fullName>
        <ecNumber evidence="2">2.7.11.1</ecNumber>
    </recommendedName>
</protein>
<comment type="caution">
    <text evidence="14">The sequence shown here is derived from an EMBL/GenBank/DDBJ whole genome shotgun (WGS) entry which is preliminary data.</text>
</comment>
<dbReference type="InterPro" id="IPR017441">
    <property type="entry name" value="Protein_kinase_ATP_BS"/>
</dbReference>
<dbReference type="InterPro" id="IPR011009">
    <property type="entry name" value="Kinase-like_dom_sf"/>
</dbReference>
<evidence type="ECO:0000256" key="2">
    <source>
        <dbReference type="ARBA" id="ARBA00012513"/>
    </source>
</evidence>
<dbReference type="RefSeq" id="XP_044544398.1">
    <property type="nucleotide sequence ID" value="XM_044700079.1"/>
</dbReference>
<keyword evidence="5 10" id="KW-0547">Nucleotide-binding</keyword>
<evidence type="ECO:0000313" key="15">
    <source>
        <dbReference type="Proteomes" id="UP000816034"/>
    </source>
</evidence>
<evidence type="ECO:0000256" key="5">
    <source>
        <dbReference type="ARBA" id="ARBA00022741"/>
    </source>
</evidence>
<feature type="compositionally biased region" description="Acidic residues" evidence="12">
    <location>
        <begin position="440"/>
        <end position="458"/>
    </location>
</feature>
<evidence type="ECO:0000256" key="9">
    <source>
        <dbReference type="ARBA" id="ARBA00048679"/>
    </source>
</evidence>
<feature type="compositionally biased region" description="Polar residues" evidence="12">
    <location>
        <begin position="410"/>
        <end position="422"/>
    </location>
</feature>
<feature type="compositionally biased region" description="Polar residues" evidence="12">
    <location>
        <begin position="54"/>
        <end position="64"/>
    </location>
</feature>
<dbReference type="GeneID" id="68102301"/>
<evidence type="ECO:0000256" key="12">
    <source>
        <dbReference type="SAM" id="MobiDB-lite"/>
    </source>
</evidence>
<feature type="compositionally biased region" description="Basic and acidic residues" evidence="12">
    <location>
        <begin position="426"/>
        <end position="439"/>
    </location>
</feature>
<dbReference type="AlphaFoldDB" id="A0AA88GIJ3"/>
<dbReference type="Proteomes" id="UP000816034">
    <property type="component" value="Unassembled WGS sequence"/>
</dbReference>
<evidence type="ECO:0000256" key="4">
    <source>
        <dbReference type="ARBA" id="ARBA00022679"/>
    </source>
</evidence>
<dbReference type="Gene3D" id="1.10.510.10">
    <property type="entry name" value="Transferase(Phosphotransferase) domain 1"/>
    <property type="match status" value="1"/>
</dbReference>
<evidence type="ECO:0000259" key="13">
    <source>
        <dbReference type="PROSITE" id="PS50011"/>
    </source>
</evidence>
<dbReference type="Pfam" id="PF00069">
    <property type="entry name" value="Pkinase"/>
    <property type="match status" value="1"/>
</dbReference>
<sequence length="562" mass="61878">MPISLRRKDDNKSSPSPASSTSSITSGGALSVTSASSVLSTSPGSSPMARGRSESVTSDTSSITQRLSAENIEKIEKIGEGAFGEVWKGINKINGETVAIKIIDLEEATDEIEDIQKEVHVQMSANSPFVVKVYGAFINGSFLWIVMDLLLCSIQDIMEILTKQRGASETVGIEEKHIAVIMRETLKGLDYLHTENKIHRDIKSANILISKDCQIKIGDFGVSGQLTNTMGNRKRYTFVGTPYYMAPEVIVRQGYTEKADIWSLGITAIEMFKGSPPLSHMKPFQALLKIPKEPSPKLDDPRASKYFKEFIDLCLQKEPNARPSAKELLKCKFIKGAKKNSVLSDLVEAKLNYVKPMKLSNGRRDDDSDDSDDSDESDEGDEENEEEGTIVNKKWDFGTVQEKKKPTKPEQLTQQATSVTSPHTPPKKDPASNKMKFDFGDSEDSDDSDDSDGDDSDDNGTAMNTVKSAPKQIVSTPSNKNTPNNNSSANNVSVTGSIDQIYAEILCETLYDMSQDDLSERFQLAEASQKGLCKTVIQSILKRIDKKIKEGVLTEEARNSLK</sequence>
<dbReference type="FunFam" id="1.10.510.10:FF:000421">
    <property type="entry name" value="Serine/threonine-protein kinase PAK 6"/>
    <property type="match status" value="1"/>
</dbReference>
<dbReference type="SUPFAM" id="SSF56112">
    <property type="entry name" value="Protein kinase-like (PK-like)"/>
    <property type="match status" value="1"/>
</dbReference>
<keyword evidence="11" id="KW-0175">Coiled coil</keyword>
<feature type="compositionally biased region" description="Low complexity" evidence="12">
    <location>
        <begin position="474"/>
        <end position="492"/>
    </location>
</feature>
<dbReference type="PANTHER" id="PTHR48012">
    <property type="entry name" value="STERILE20-LIKE KINASE, ISOFORM B-RELATED"/>
    <property type="match status" value="1"/>
</dbReference>
<proteinExistence type="inferred from homology"/>
<dbReference type="PANTHER" id="PTHR48012:SF10">
    <property type="entry name" value="FI20177P1"/>
    <property type="match status" value="1"/>
</dbReference>
<feature type="region of interest" description="Disordered" evidence="12">
    <location>
        <begin position="358"/>
        <end position="492"/>
    </location>
</feature>
<feature type="domain" description="Protein kinase" evidence="13">
    <location>
        <begin position="72"/>
        <end position="334"/>
    </location>
</feature>
<accession>A0AA88GIJ3</accession>
<dbReference type="PROSITE" id="PS00107">
    <property type="entry name" value="PROTEIN_KINASE_ATP"/>
    <property type="match status" value="1"/>
</dbReference>
<dbReference type="EMBL" id="PYSW02000039">
    <property type="protein sequence ID" value="KAG2375224.1"/>
    <property type="molecule type" value="Genomic_DNA"/>
</dbReference>
<evidence type="ECO:0000256" key="11">
    <source>
        <dbReference type="SAM" id="Coils"/>
    </source>
</evidence>
<keyword evidence="6" id="KW-0418">Kinase</keyword>
<keyword evidence="15" id="KW-1185">Reference proteome</keyword>
<dbReference type="InterPro" id="IPR050629">
    <property type="entry name" value="STE20/SPS1-PAK"/>
</dbReference>
<dbReference type="PROSITE" id="PS50011">
    <property type="entry name" value="PROTEIN_KINASE_DOM"/>
    <property type="match status" value="1"/>
</dbReference>
<evidence type="ECO:0000256" key="1">
    <source>
        <dbReference type="ARBA" id="ARBA00008874"/>
    </source>
</evidence>
<evidence type="ECO:0000256" key="10">
    <source>
        <dbReference type="PROSITE-ProRule" id="PRU10141"/>
    </source>
</evidence>
<gene>
    <name evidence="14" type="ORF">C9374_009847</name>
</gene>
<comment type="catalytic activity">
    <reaction evidence="8">
        <text>L-threonyl-[protein] + ATP = O-phospho-L-threonyl-[protein] + ADP + H(+)</text>
        <dbReference type="Rhea" id="RHEA:46608"/>
        <dbReference type="Rhea" id="RHEA-COMP:11060"/>
        <dbReference type="Rhea" id="RHEA-COMP:11605"/>
        <dbReference type="ChEBI" id="CHEBI:15378"/>
        <dbReference type="ChEBI" id="CHEBI:30013"/>
        <dbReference type="ChEBI" id="CHEBI:30616"/>
        <dbReference type="ChEBI" id="CHEBI:61977"/>
        <dbReference type="ChEBI" id="CHEBI:456216"/>
        <dbReference type="EC" id="2.7.11.1"/>
    </reaction>
</comment>
<keyword evidence="3" id="KW-0723">Serine/threonine-protein kinase</keyword>
<feature type="binding site" evidence="10">
    <location>
        <position position="101"/>
    </location>
    <ligand>
        <name>ATP</name>
        <dbReference type="ChEBI" id="CHEBI:30616"/>
    </ligand>
</feature>
<dbReference type="SMART" id="SM00220">
    <property type="entry name" value="S_TKc"/>
    <property type="match status" value="1"/>
</dbReference>
<name>A0AA88GIJ3_NAELO</name>
<feature type="region of interest" description="Disordered" evidence="12">
    <location>
        <begin position="1"/>
        <end position="64"/>
    </location>
</feature>
<evidence type="ECO:0000256" key="7">
    <source>
        <dbReference type="ARBA" id="ARBA00022840"/>
    </source>
</evidence>
<feature type="coiled-coil region" evidence="11">
    <location>
        <begin position="98"/>
        <end position="125"/>
    </location>
</feature>
<feature type="compositionally biased region" description="Basic and acidic residues" evidence="12">
    <location>
        <begin position="393"/>
        <end position="408"/>
    </location>
</feature>
<evidence type="ECO:0000256" key="3">
    <source>
        <dbReference type="ARBA" id="ARBA00022527"/>
    </source>
</evidence>
<feature type="compositionally biased region" description="Acidic residues" evidence="12">
    <location>
        <begin position="367"/>
        <end position="388"/>
    </location>
</feature>
<comment type="catalytic activity">
    <reaction evidence="9">
        <text>L-seryl-[protein] + ATP = O-phospho-L-seryl-[protein] + ADP + H(+)</text>
        <dbReference type="Rhea" id="RHEA:17989"/>
        <dbReference type="Rhea" id="RHEA-COMP:9863"/>
        <dbReference type="Rhea" id="RHEA-COMP:11604"/>
        <dbReference type="ChEBI" id="CHEBI:15378"/>
        <dbReference type="ChEBI" id="CHEBI:29999"/>
        <dbReference type="ChEBI" id="CHEBI:30616"/>
        <dbReference type="ChEBI" id="CHEBI:83421"/>
        <dbReference type="ChEBI" id="CHEBI:456216"/>
        <dbReference type="EC" id="2.7.11.1"/>
    </reaction>
</comment>
<keyword evidence="4" id="KW-0808">Transferase</keyword>
<evidence type="ECO:0000256" key="6">
    <source>
        <dbReference type="ARBA" id="ARBA00022777"/>
    </source>
</evidence>
<dbReference type="GO" id="GO:0005524">
    <property type="term" value="F:ATP binding"/>
    <property type="evidence" value="ECO:0007669"/>
    <property type="project" value="UniProtKB-UniRule"/>
</dbReference>
<feature type="compositionally biased region" description="Low complexity" evidence="12">
    <location>
        <begin position="13"/>
        <end position="47"/>
    </location>
</feature>